<dbReference type="InterPro" id="IPR044861">
    <property type="entry name" value="IPNS-like_FE2OG_OXY"/>
</dbReference>
<sequence>MEAVDHSEAEKTVKEFDETKAGVKGIVDSGVTKIPRMFIHPLEDLQQNNMDHDLRVPMIDLKGLDQSPERRKEVIHQISKAAEAWGFFQIVNHGVPLDVMEEVLKSVRRFHEQPHEAKVEWYSRDFTKKVNYFSNGDLKASTPADWRDTLSCNCQFLEDESNFQALPRVCSDYLSTLGCFKSSTLSCHYYPVCPEPHLTLGAIKHSDFPFLTLLLQDSSGGFQVLHQNVWVNVPPLQGVLVANIGDMMQITSNDKFCCPITRRSTTCYYVFLGPSLVSWRSKRQKTVSLSSAEAEYRAMTGACCELTWLEFVLRDLGVLQPKPALLYCDNKAALHIAANPVFHERTRHIEMDCHFIRDKIQDGQSL</sequence>
<name>A0A2P6PVF2_ROSCH</name>
<dbReference type="EC" id="1.14.11.20" evidence="7"/>
<accession>A0A2P6PVF2</accession>
<dbReference type="PROSITE" id="PS51471">
    <property type="entry name" value="FE2OG_OXY"/>
    <property type="match status" value="1"/>
</dbReference>
<keyword evidence="8" id="KW-1185">Reference proteome</keyword>
<comment type="caution">
    <text evidence="7">The sequence shown here is derived from an EMBL/GenBank/DDBJ whole genome shotgun (WGS) entry which is preliminary data.</text>
</comment>
<evidence type="ECO:0000256" key="5">
    <source>
        <dbReference type="RuleBase" id="RU003682"/>
    </source>
</evidence>
<dbReference type="STRING" id="74649.A0A2P6PVF2"/>
<dbReference type="Pfam" id="PF03171">
    <property type="entry name" value="2OG-FeII_Oxy"/>
    <property type="match status" value="1"/>
</dbReference>
<gene>
    <name evidence="7" type="ORF">RchiOBHm_Chr6g0288741</name>
</gene>
<dbReference type="Gramene" id="PRQ25905">
    <property type="protein sequence ID" value="PRQ25905"/>
    <property type="gene ID" value="RchiOBHm_Chr6g0288741"/>
</dbReference>
<dbReference type="Pfam" id="PF14226">
    <property type="entry name" value="DIOX_N"/>
    <property type="match status" value="1"/>
</dbReference>
<dbReference type="Gene3D" id="2.60.120.330">
    <property type="entry name" value="B-lactam Antibiotic, Isopenicillin N Synthase, Chain"/>
    <property type="match status" value="2"/>
</dbReference>
<dbReference type="AlphaFoldDB" id="A0A2P6PVF2"/>
<keyword evidence="4 5" id="KW-0408">Iron</keyword>
<keyword evidence="3 5" id="KW-0560">Oxidoreductase</keyword>
<evidence type="ECO:0000313" key="8">
    <source>
        <dbReference type="Proteomes" id="UP000238479"/>
    </source>
</evidence>
<evidence type="ECO:0000256" key="2">
    <source>
        <dbReference type="ARBA" id="ARBA00022723"/>
    </source>
</evidence>
<organism evidence="7 8">
    <name type="scientific">Rosa chinensis</name>
    <name type="common">China rose</name>
    <dbReference type="NCBI Taxonomy" id="74649"/>
    <lineage>
        <taxon>Eukaryota</taxon>
        <taxon>Viridiplantae</taxon>
        <taxon>Streptophyta</taxon>
        <taxon>Embryophyta</taxon>
        <taxon>Tracheophyta</taxon>
        <taxon>Spermatophyta</taxon>
        <taxon>Magnoliopsida</taxon>
        <taxon>eudicotyledons</taxon>
        <taxon>Gunneridae</taxon>
        <taxon>Pentapetalae</taxon>
        <taxon>rosids</taxon>
        <taxon>fabids</taxon>
        <taxon>Rosales</taxon>
        <taxon>Rosaceae</taxon>
        <taxon>Rosoideae</taxon>
        <taxon>Rosoideae incertae sedis</taxon>
        <taxon>Rosa</taxon>
    </lineage>
</organism>
<dbReference type="GO" id="GO:0050590">
    <property type="term" value="F:desacetoxyvindoline 4-hydroxylase activity"/>
    <property type="evidence" value="ECO:0007669"/>
    <property type="project" value="UniProtKB-EC"/>
</dbReference>
<protein>
    <submittedName>
        <fullName evidence="7">Putative deacetoxyvindoline 4-hydroxylase</fullName>
        <ecNumber evidence="7">1.14.11.20</ecNumber>
    </submittedName>
</protein>
<reference evidence="7 8" key="1">
    <citation type="journal article" date="2018" name="Nat. Genet.">
        <title>The Rosa genome provides new insights in the design of modern roses.</title>
        <authorList>
            <person name="Bendahmane M."/>
        </authorList>
    </citation>
    <scope>NUCLEOTIDE SEQUENCE [LARGE SCALE GENOMIC DNA]</scope>
    <source>
        <strain evidence="8">cv. Old Blush</strain>
    </source>
</reference>
<dbReference type="OMA" id="HANGMCE"/>
<dbReference type="GO" id="GO:0046872">
    <property type="term" value="F:metal ion binding"/>
    <property type="evidence" value="ECO:0007669"/>
    <property type="project" value="UniProtKB-KW"/>
</dbReference>
<evidence type="ECO:0000259" key="6">
    <source>
        <dbReference type="PROSITE" id="PS51471"/>
    </source>
</evidence>
<dbReference type="SUPFAM" id="SSF51197">
    <property type="entry name" value="Clavaminate synthase-like"/>
    <property type="match status" value="1"/>
</dbReference>
<dbReference type="CDD" id="cd09272">
    <property type="entry name" value="RNase_HI_RT_Ty1"/>
    <property type="match status" value="1"/>
</dbReference>
<dbReference type="InterPro" id="IPR026992">
    <property type="entry name" value="DIOX_N"/>
</dbReference>
<dbReference type="InterPro" id="IPR005123">
    <property type="entry name" value="Oxoglu/Fe-dep_dioxygenase_dom"/>
</dbReference>
<dbReference type="Proteomes" id="UP000238479">
    <property type="component" value="Chromosome 6"/>
</dbReference>
<feature type="domain" description="Fe2OG dioxygenase" evidence="6">
    <location>
        <begin position="181"/>
        <end position="358"/>
    </location>
</feature>
<evidence type="ECO:0000256" key="3">
    <source>
        <dbReference type="ARBA" id="ARBA00023002"/>
    </source>
</evidence>
<dbReference type="InterPro" id="IPR027443">
    <property type="entry name" value="IPNS-like_sf"/>
</dbReference>
<keyword evidence="2 5" id="KW-0479">Metal-binding</keyword>
<proteinExistence type="inferred from homology"/>
<dbReference type="PANTHER" id="PTHR10209">
    <property type="entry name" value="OXIDOREDUCTASE, 2OG-FE II OXYGENASE FAMILY PROTEIN"/>
    <property type="match status" value="1"/>
</dbReference>
<dbReference type="PANTHER" id="PTHR10209:SF714">
    <property type="entry name" value="1-AMINOCYCLOPROPANE-1-CARBOXYLATE OXIDASE HOMOLOG 11-RELATED"/>
    <property type="match status" value="1"/>
</dbReference>
<evidence type="ECO:0000313" key="7">
    <source>
        <dbReference type="EMBL" id="PRQ25905.1"/>
    </source>
</evidence>
<evidence type="ECO:0000256" key="4">
    <source>
        <dbReference type="ARBA" id="ARBA00023004"/>
    </source>
</evidence>
<dbReference type="EMBL" id="PDCK01000044">
    <property type="protein sequence ID" value="PRQ25905.1"/>
    <property type="molecule type" value="Genomic_DNA"/>
</dbReference>
<comment type="similarity">
    <text evidence="1 5">Belongs to the iron/ascorbate-dependent oxidoreductase family.</text>
</comment>
<evidence type="ECO:0000256" key="1">
    <source>
        <dbReference type="ARBA" id="ARBA00008056"/>
    </source>
</evidence>